<reference evidence="3 4" key="1">
    <citation type="journal article" date="2011" name="Proc. Natl. Acad. Sci. U.S.A.">
        <title>Genome and transcriptome analyses of the mountain pine beetle-fungal symbiont Grosmannia clavigera, a lodgepole pine pathogen.</title>
        <authorList>
            <person name="DiGuistini S."/>
            <person name="Wang Y."/>
            <person name="Liao N.Y."/>
            <person name="Taylor G."/>
            <person name="Tanguay P."/>
            <person name="Feau N."/>
            <person name="Henrissat B."/>
            <person name="Chan S.K."/>
            <person name="Hesse-Orce U."/>
            <person name="Alamouti S.M."/>
            <person name="Tsui C.K.M."/>
            <person name="Docking R.T."/>
            <person name="Levasseur A."/>
            <person name="Haridas S."/>
            <person name="Robertson G."/>
            <person name="Birol I."/>
            <person name="Holt R.A."/>
            <person name="Marra M.A."/>
            <person name="Hamelin R.C."/>
            <person name="Hirst M."/>
            <person name="Jones S.J.M."/>
            <person name="Bohlmann J."/>
            <person name="Breuil C."/>
        </authorList>
    </citation>
    <scope>NUCLEOTIDE SEQUENCE [LARGE SCALE GENOMIC DNA]</scope>
    <source>
        <strain evidence="4">kw1407 / UAMH 11150</strain>
    </source>
</reference>
<dbReference type="Pfam" id="PF08991">
    <property type="entry name" value="CMC4"/>
    <property type="match status" value="1"/>
</dbReference>
<dbReference type="AlphaFoldDB" id="F0X9B8"/>
<dbReference type="InterPro" id="IPR009069">
    <property type="entry name" value="Cys_alpha_HP_mot_SF"/>
</dbReference>
<feature type="compositionally biased region" description="Polar residues" evidence="2">
    <location>
        <begin position="10"/>
        <end position="28"/>
    </location>
</feature>
<evidence type="ECO:0000313" key="4">
    <source>
        <dbReference type="Proteomes" id="UP000007796"/>
    </source>
</evidence>
<accession>F0X9B8</accession>
<dbReference type="Gene3D" id="1.10.287.1130">
    <property type="entry name" value="CytochromE C oxidase copper chaperone"/>
    <property type="match status" value="1"/>
</dbReference>
<dbReference type="GeneID" id="25977288"/>
<keyword evidence="4" id="KW-1185">Reference proteome</keyword>
<proteinExistence type="predicted"/>
<dbReference type="InterPro" id="IPR027179">
    <property type="entry name" value="CMC4"/>
</dbReference>
<dbReference type="FunCoup" id="F0X9B8">
    <property type="interactions" value="73"/>
</dbReference>
<organism evidence="4">
    <name type="scientific">Grosmannia clavigera (strain kw1407 / UAMH 11150)</name>
    <name type="common">Blue stain fungus</name>
    <name type="synonym">Graphiocladiella clavigera</name>
    <dbReference type="NCBI Taxonomy" id="655863"/>
    <lineage>
        <taxon>Eukaryota</taxon>
        <taxon>Fungi</taxon>
        <taxon>Dikarya</taxon>
        <taxon>Ascomycota</taxon>
        <taxon>Pezizomycotina</taxon>
        <taxon>Sordariomycetes</taxon>
        <taxon>Sordariomycetidae</taxon>
        <taxon>Ophiostomatales</taxon>
        <taxon>Ophiostomataceae</taxon>
        <taxon>Leptographium</taxon>
    </lineage>
</organism>
<protein>
    <recommendedName>
        <fullName evidence="1">Cx9C motif-containing protein 4, mitochondrial</fullName>
    </recommendedName>
</protein>
<dbReference type="OrthoDB" id="13601at2759"/>
<dbReference type="STRING" id="655863.F0X9B8"/>
<name>F0X9B8_GROCL</name>
<feature type="region of interest" description="Disordered" evidence="2">
    <location>
        <begin position="1"/>
        <end position="30"/>
    </location>
</feature>
<evidence type="ECO:0000313" key="3">
    <source>
        <dbReference type="EMBL" id="EFX06043.1"/>
    </source>
</evidence>
<sequence length="101" mass="11263">MARPTPQPSPLETTTDVLASHPSSSKTSLRSRRAIRVPCVAALRFSYCLAKNGYNQDRCQRLVDALYDCCDAFYARQGDTASTPSCPRPDLLRLKLSQRKT</sequence>
<dbReference type="InParanoid" id="F0X9B8"/>
<evidence type="ECO:0000256" key="2">
    <source>
        <dbReference type="SAM" id="MobiDB-lite"/>
    </source>
</evidence>
<dbReference type="EMBL" id="GL629735">
    <property type="protein sequence ID" value="EFX06043.1"/>
    <property type="molecule type" value="Genomic_DNA"/>
</dbReference>
<dbReference type="HOGENOM" id="CLU_2291998_0_0_1"/>
<evidence type="ECO:0000256" key="1">
    <source>
        <dbReference type="ARBA" id="ARBA00019406"/>
    </source>
</evidence>
<dbReference type="Proteomes" id="UP000007796">
    <property type="component" value="Unassembled WGS sequence"/>
</dbReference>
<gene>
    <name evidence="3" type="ORF">CMQ_4112</name>
</gene>
<dbReference type="eggNOG" id="ENOG502S7M4">
    <property type="taxonomic scope" value="Eukaryota"/>
</dbReference>
<dbReference type="SUPFAM" id="SSF47072">
    <property type="entry name" value="Cysteine alpha-hairpin motif"/>
    <property type="match status" value="1"/>
</dbReference>
<dbReference type="RefSeq" id="XP_014175525.1">
    <property type="nucleotide sequence ID" value="XM_014320050.1"/>
</dbReference>